<dbReference type="GO" id="GO:0016747">
    <property type="term" value="F:acyltransferase activity, transferring groups other than amino-acyl groups"/>
    <property type="evidence" value="ECO:0007669"/>
    <property type="project" value="InterPro"/>
</dbReference>
<reference evidence="4 5" key="1">
    <citation type="submission" date="2018-11" db="EMBL/GenBank/DDBJ databases">
        <title>The genome draft of YIM 96095.</title>
        <authorList>
            <person name="Tang S.-K."/>
            <person name="Chunyu W.-X."/>
            <person name="Feng Y.-Z."/>
        </authorList>
    </citation>
    <scope>NUCLEOTIDE SEQUENCE [LARGE SCALE GENOMIC DNA]</scope>
    <source>
        <strain evidence="4 5">YIM 96095</strain>
    </source>
</reference>
<organism evidence="4 5">
    <name type="scientific">Halostreptopolyspora alba</name>
    <dbReference type="NCBI Taxonomy" id="2487137"/>
    <lineage>
        <taxon>Bacteria</taxon>
        <taxon>Bacillati</taxon>
        <taxon>Actinomycetota</taxon>
        <taxon>Actinomycetes</taxon>
        <taxon>Streptosporangiales</taxon>
        <taxon>Nocardiopsidaceae</taxon>
        <taxon>Halostreptopolyspora</taxon>
    </lineage>
</organism>
<keyword evidence="1 4" id="KW-0808">Transferase</keyword>
<dbReference type="PROSITE" id="PS51186">
    <property type="entry name" value="GNAT"/>
    <property type="match status" value="1"/>
</dbReference>
<keyword evidence="5" id="KW-1185">Reference proteome</keyword>
<evidence type="ECO:0000256" key="1">
    <source>
        <dbReference type="ARBA" id="ARBA00022679"/>
    </source>
</evidence>
<proteinExistence type="predicted"/>
<evidence type="ECO:0000313" key="4">
    <source>
        <dbReference type="EMBL" id="RNL83566.1"/>
    </source>
</evidence>
<dbReference type="InterPro" id="IPR050832">
    <property type="entry name" value="Bact_Acetyltransf"/>
</dbReference>
<dbReference type="Pfam" id="PF00583">
    <property type="entry name" value="Acetyltransf_1"/>
    <property type="match status" value="1"/>
</dbReference>
<name>A0A3N0E6U4_9ACTN</name>
<evidence type="ECO:0000313" key="5">
    <source>
        <dbReference type="Proteomes" id="UP000269198"/>
    </source>
</evidence>
<feature type="domain" description="N-acetyltransferase" evidence="3">
    <location>
        <begin position="3"/>
        <end position="167"/>
    </location>
</feature>
<accession>A0A3N0E6U4</accession>
<evidence type="ECO:0000259" key="3">
    <source>
        <dbReference type="PROSITE" id="PS51186"/>
    </source>
</evidence>
<dbReference type="InterPro" id="IPR000182">
    <property type="entry name" value="GNAT_dom"/>
</dbReference>
<dbReference type="SUPFAM" id="SSF55729">
    <property type="entry name" value="Acyl-CoA N-acyltransferases (Nat)"/>
    <property type="match status" value="1"/>
</dbReference>
<dbReference type="PANTHER" id="PTHR43877:SF1">
    <property type="entry name" value="ACETYLTRANSFERASE"/>
    <property type="match status" value="1"/>
</dbReference>
<dbReference type="RefSeq" id="WP_123202025.1">
    <property type="nucleotide sequence ID" value="NZ_RJMB01000015.1"/>
</dbReference>
<keyword evidence="2" id="KW-0012">Acyltransferase</keyword>
<dbReference type="PANTHER" id="PTHR43877">
    <property type="entry name" value="AMINOALKYLPHOSPHONATE N-ACETYLTRANSFERASE-RELATED-RELATED"/>
    <property type="match status" value="1"/>
</dbReference>
<dbReference type="OrthoDB" id="4095657at2"/>
<dbReference type="AlphaFoldDB" id="A0A3N0E6U4"/>
<protein>
    <submittedName>
        <fullName evidence="4">GNAT family N-acetyltransferase</fullName>
    </submittedName>
</protein>
<dbReference type="EMBL" id="RJMB01000015">
    <property type="protein sequence ID" value="RNL83566.1"/>
    <property type="molecule type" value="Genomic_DNA"/>
</dbReference>
<evidence type="ECO:0000256" key="2">
    <source>
        <dbReference type="ARBA" id="ARBA00023315"/>
    </source>
</evidence>
<comment type="caution">
    <text evidence="4">The sequence shown here is derived from an EMBL/GenBank/DDBJ whole genome shotgun (WGS) entry which is preliminary data.</text>
</comment>
<dbReference type="Proteomes" id="UP000269198">
    <property type="component" value="Unassembled WGS sequence"/>
</dbReference>
<dbReference type="InterPro" id="IPR016181">
    <property type="entry name" value="Acyl_CoA_acyltransferase"/>
</dbReference>
<dbReference type="Gene3D" id="3.40.630.30">
    <property type="match status" value="1"/>
</dbReference>
<sequence>MRFGVRQASPGDATRVADLLAGASAWLASWGSDQWQYPPPMHVIERDIAEGSLYLATCHDSGYAIASATINTYADPDFWGLADDPDNALYIHKMAVDRQWAGHGIGGALLDFAAELAEEQGRSWVRLDAWKTNPGLHRYYQNQGFTLIRIVDLPHRQSGALFQRNATVRTSGIPLRRHGGLIENATSHE</sequence>
<gene>
    <name evidence="4" type="ORF">EFW17_15015</name>
</gene>
<dbReference type="CDD" id="cd04301">
    <property type="entry name" value="NAT_SF"/>
    <property type="match status" value="1"/>
</dbReference>